<comment type="function">
    <text evidence="4">Antitoxin component of a type II toxin-antitoxin (TA) system. Neutralizes the effect of toxin ParE.</text>
</comment>
<dbReference type="PANTHER" id="PTHR36582">
    <property type="entry name" value="ANTITOXIN PARD"/>
    <property type="match status" value="1"/>
</dbReference>
<protein>
    <recommendedName>
        <fullName evidence="2">Antitoxin ParD</fullName>
    </recommendedName>
</protein>
<dbReference type="Proteomes" id="UP001430290">
    <property type="component" value="Unassembled WGS sequence"/>
</dbReference>
<dbReference type="InterPro" id="IPR022789">
    <property type="entry name" value="ParD"/>
</dbReference>
<dbReference type="EMBL" id="JAIQDJ010000004">
    <property type="protein sequence ID" value="MBZ4186472.1"/>
    <property type="molecule type" value="Genomic_DNA"/>
</dbReference>
<dbReference type="SUPFAM" id="SSF47598">
    <property type="entry name" value="Ribbon-helix-helix"/>
    <property type="match status" value="1"/>
</dbReference>
<dbReference type="CDD" id="cd22231">
    <property type="entry name" value="RHH_NikR_HicB-like"/>
    <property type="match status" value="1"/>
</dbReference>
<reference evidence="5" key="1">
    <citation type="submission" date="2021-09" db="EMBL/GenBank/DDBJ databases">
        <authorList>
            <person name="Wu T."/>
            <person name="Guo S.Z."/>
        </authorList>
    </citation>
    <scope>NUCLEOTIDE SEQUENCE</scope>
    <source>
        <strain evidence="5">RSS-23</strain>
    </source>
</reference>
<comment type="caution">
    <text evidence="5">The sequence shown here is derived from an EMBL/GenBank/DDBJ whole genome shotgun (WGS) entry which is preliminary data.</text>
</comment>
<dbReference type="PANTHER" id="PTHR36582:SF2">
    <property type="entry name" value="ANTITOXIN PARD"/>
    <property type="match status" value="1"/>
</dbReference>
<name>A0ABS7TF54_9GAMM</name>
<comment type="similarity">
    <text evidence="1">Belongs to the ParD antitoxin family.</text>
</comment>
<evidence type="ECO:0000256" key="3">
    <source>
        <dbReference type="ARBA" id="ARBA00022649"/>
    </source>
</evidence>
<dbReference type="NCBIfam" id="TIGR02606">
    <property type="entry name" value="antidote_CC2985"/>
    <property type="match status" value="1"/>
</dbReference>
<dbReference type="Pfam" id="PF03693">
    <property type="entry name" value="ParD_antitoxin"/>
    <property type="match status" value="1"/>
</dbReference>
<keyword evidence="6" id="KW-1185">Reference proteome</keyword>
<dbReference type="RefSeq" id="WP_223629149.1">
    <property type="nucleotide sequence ID" value="NZ_JAIQDJ010000004.1"/>
</dbReference>
<evidence type="ECO:0000256" key="1">
    <source>
        <dbReference type="ARBA" id="ARBA00008580"/>
    </source>
</evidence>
<evidence type="ECO:0000256" key="2">
    <source>
        <dbReference type="ARBA" id="ARBA00017940"/>
    </source>
</evidence>
<dbReference type="InterPro" id="IPR038296">
    <property type="entry name" value="ParD_sf"/>
</dbReference>
<evidence type="ECO:0000256" key="4">
    <source>
        <dbReference type="ARBA" id="ARBA00037106"/>
    </source>
</evidence>
<dbReference type="InterPro" id="IPR010985">
    <property type="entry name" value="Ribbon_hlx_hlx"/>
</dbReference>
<organism evidence="5 6">
    <name type="scientific">Thermomonas beijingensis</name>
    <dbReference type="NCBI Taxonomy" id="2872701"/>
    <lineage>
        <taxon>Bacteria</taxon>
        <taxon>Pseudomonadati</taxon>
        <taxon>Pseudomonadota</taxon>
        <taxon>Gammaproteobacteria</taxon>
        <taxon>Lysobacterales</taxon>
        <taxon>Lysobacteraceae</taxon>
        <taxon>Thermomonas</taxon>
    </lineage>
</organism>
<proteinExistence type="inferred from homology"/>
<sequence>MATMNISLTDPLKQFVDEEVREGGFSSTSDYMRDLIRQRQRAKAAEFLRQLIAEGMASGPATPQEPDFFDNLRQRAHQRAEQGKR</sequence>
<dbReference type="Gene3D" id="6.10.10.120">
    <property type="entry name" value="Antitoxin ParD1-like"/>
    <property type="match status" value="1"/>
</dbReference>
<keyword evidence="3" id="KW-1277">Toxin-antitoxin system</keyword>
<evidence type="ECO:0000313" key="6">
    <source>
        <dbReference type="Proteomes" id="UP001430290"/>
    </source>
</evidence>
<gene>
    <name evidence="5" type="ORF">K7B09_09065</name>
</gene>
<accession>A0ABS7TF54</accession>
<evidence type="ECO:0000313" key="5">
    <source>
        <dbReference type="EMBL" id="MBZ4186472.1"/>
    </source>
</evidence>